<dbReference type="Proteomes" id="UP000612899">
    <property type="component" value="Unassembled WGS sequence"/>
</dbReference>
<evidence type="ECO:0000313" key="4">
    <source>
        <dbReference type="Proteomes" id="UP000612899"/>
    </source>
</evidence>
<feature type="region of interest" description="Disordered" evidence="1">
    <location>
        <begin position="414"/>
        <end position="439"/>
    </location>
</feature>
<protein>
    <recommendedName>
        <fullName evidence="2">TIR domain-containing protein</fullName>
    </recommendedName>
</protein>
<dbReference type="EMBL" id="BONY01000053">
    <property type="protein sequence ID" value="GIH08693.1"/>
    <property type="molecule type" value="Genomic_DNA"/>
</dbReference>
<sequence>MAVPNSNTYYFFLSYARDMAGEDVEQLFKDLSKEVCDRAGLPPGSEVGFLDRRSIEWGSSWPRKLVTALSECHTFIALCTPRYFRSEACGKEWWVFEERLKRYEQERGSPNVPVLIPLLWLPTRVMPDRARSRQYDNSRLDPAYQQDGLRQLIRLRQLRDAYIQAISLLAQHIVDQSQTHELPKPTGQMEFHSIPSAFADPDVATAVRAGADAIPATSRYVHFVVAAPSKQEVSQSKIREDLTFYGETRPEWAPYRPKTDPPPADSALYKAIAESARTVASEQSFECGIASIDDLDQRIELAKQNNQLVVFLVDAWATMLTDHRRALVECDSMAAEEHEAPTPAVMVPSSSDDEETRRHWQRLSNELRKVFVNRYAHGDDRMFRTSVLSLDAFEADLRVALKVAQNRMYVLGTPRNDVPDTTGLQPMLDLPESGPDHMG</sequence>
<dbReference type="AlphaFoldDB" id="A0A8J3QFN2"/>
<dbReference type="InterPro" id="IPR047603">
    <property type="entry name" value="FxsC_N"/>
</dbReference>
<feature type="domain" description="TIR" evidence="2">
    <location>
        <begin position="7"/>
        <end position="156"/>
    </location>
</feature>
<dbReference type="PROSITE" id="PS50104">
    <property type="entry name" value="TIR"/>
    <property type="match status" value="1"/>
</dbReference>
<dbReference type="InterPro" id="IPR000157">
    <property type="entry name" value="TIR_dom"/>
</dbReference>
<organism evidence="3 4">
    <name type="scientific">Rhizocola hellebori</name>
    <dbReference type="NCBI Taxonomy" id="1392758"/>
    <lineage>
        <taxon>Bacteria</taxon>
        <taxon>Bacillati</taxon>
        <taxon>Actinomycetota</taxon>
        <taxon>Actinomycetes</taxon>
        <taxon>Micromonosporales</taxon>
        <taxon>Micromonosporaceae</taxon>
        <taxon>Rhizocola</taxon>
    </lineage>
</organism>
<proteinExistence type="predicted"/>
<evidence type="ECO:0000259" key="2">
    <source>
        <dbReference type="PROSITE" id="PS50104"/>
    </source>
</evidence>
<dbReference type="Gene3D" id="3.40.50.10140">
    <property type="entry name" value="Toll/interleukin-1 receptor homology (TIR) domain"/>
    <property type="match status" value="1"/>
</dbReference>
<dbReference type="NCBIfam" id="TIGR04276">
    <property type="entry name" value="FxsC_Cterm"/>
    <property type="match status" value="1"/>
</dbReference>
<dbReference type="NCBIfam" id="NF040588">
    <property type="entry name" value="FxsC_Nterm"/>
    <property type="match status" value="1"/>
</dbReference>
<evidence type="ECO:0000313" key="3">
    <source>
        <dbReference type="EMBL" id="GIH08693.1"/>
    </source>
</evidence>
<keyword evidence="4" id="KW-1185">Reference proteome</keyword>
<accession>A0A8J3QFN2</accession>
<gene>
    <name evidence="3" type="ORF">Rhe02_67600</name>
</gene>
<dbReference type="RefSeq" id="WP_203912442.1">
    <property type="nucleotide sequence ID" value="NZ_BONY01000053.1"/>
</dbReference>
<dbReference type="Pfam" id="PF13676">
    <property type="entry name" value="TIR_2"/>
    <property type="match status" value="1"/>
</dbReference>
<comment type="caution">
    <text evidence="3">The sequence shown here is derived from an EMBL/GenBank/DDBJ whole genome shotgun (WGS) entry which is preliminary data.</text>
</comment>
<dbReference type="SUPFAM" id="SSF52200">
    <property type="entry name" value="Toll/Interleukin receptor TIR domain"/>
    <property type="match status" value="1"/>
</dbReference>
<name>A0A8J3QFN2_9ACTN</name>
<dbReference type="GO" id="GO:0007165">
    <property type="term" value="P:signal transduction"/>
    <property type="evidence" value="ECO:0007669"/>
    <property type="project" value="InterPro"/>
</dbReference>
<reference evidence="3" key="1">
    <citation type="submission" date="2021-01" db="EMBL/GenBank/DDBJ databases">
        <title>Whole genome shotgun sequence of Rhizocola hellebori NBRC 109834.</title>
        <authorList>
            <person name="Komaki H."/>
            <person name="Tamura T."/>
        </authorList>
    </citation>
    <scope>NUCLEOTIDE SEQUENCE</scope>
    <source>
        <strain evidence="3">NBRC 109834</strain>
    </source>
</reference>
<dbReference type="InterPro" id="IPR026367">
    <property type="entry name" value="FxsC_C"/>
</dbReference>
<evidence type="ECO:0000256" key="1">
    <source>
        <dbReference type="SAM" id="MobiDB-lite"/>
    </source>
</evidence>
<dbReference type="InterPro" id="IPR035897">
    <property type="entry name" value="Toll_tir_struct_dom_sf"/>
</dbReference>